<proteinExistence type="predicted"/>
<organism evidence="1 2">
    <name type="scientific">Catharanthus roseus</name>
    <name type="common">Madagascar periwinkle</name>
    <name type="synonym">Vinca rosea</name>
    <dbReference type="NCBI Taxonomy" id="4058"/>
    <lineage>
        <taxon>Eukaryota</taxon>
        <taxon>Viridiplantae</taxon>
        <taxon>Streptophyta</taxon>
        <taxon>Embryophyta</taxon>
        <taxon>Tracheophyta</taxon>
        <taxon>Spermatophyta</taxon>
        <taxon>Magnoliopsida</taxon>
        <taxon>eudicotyledons</taxon>
        <taxon>Gunneridae</taxon>
        <taxon>Pentapetalae</taxon>
        <taxon>asterids</taxon>
        <taxon>lamiids</taxon>
        <taxon>Gentianales</taxon>
        <taxon>Apocynaceae</taxon>
        <taxon>Rauvolfioideae</taxon>
        <taxon>Vinceae</taxon>
        <taxon>Catharanthinae</taxon>
        <taxon>Catharanthus</taxon>
    </lineage>
</organism>
<dbReference type="EMBL" id="CM044707">
    <property type="protein sequence ID" value="KAI5653295.1"/>
    <property type="molecule type" value="Genomic_DNA"/>
</dbReference>
<evidence type="ECO:0000313" key="2">
    <source>
        <dbReference type="Proteomes" id="UP001060085"/>
    </source>
</evidence>
<keyword evidence="2" id="KW-1185">Reference proteome</keyword>
<gene>
    <name evidence="1" type="ORF">M9H77_30482</name>
</gene>
<accession>A0ACB9ZYF3</accession>
<name>A0ACB9ZYF3_CATRO</name>
<comment type="caution">
    <text evidence="1">The sequence shown here is derived from an EMBL/GenBank/DDBJ whole genome shotgun (WGS) entry which is preliminary data.</text>
</comment>
<dbReference type="Proteomes" id="UP001060085">
    <property type="component" value="Linkage Group LG07"/>
</dbReference>
<reference evidence="2" key="1">
    <citation type="journal article" date="2023" name="Nat. Plants">
        <title>Single-cell RNA sequencing provides a high-resolution roadmap for understanding the multicellular compartmentation of specialized metabolism.</title>
        <authorList>
            <person name="Sun S."/>
            <person name="Shen X."/>
            <person name="Li Y."/>
            <person name="Li Y."/>
            <person name="Wang S."/>
            <person name="Li R."/>
            <person name="Zhang H."/>
            <person name="Shen G."/>
            <person name="Guo B."/>
            <person name="Wei J."/>
            <person name="Xu J."/>
            <person name="St-Pierre B."/>
            <person name="Chen S."/>
            <person name="Sun C."/>
        </authorList>
    </citation>
    <scope>NUCLEOTIDE SEQUENCE [LARGE SCALE GENOMIC DNA]</scope>
</reference>
<protein>
    <submittedName>
        <fullName evidence="1">Uncharacterized protein</fullName>
    </submittedName>
</protein>
<sequence>MAHPSHRWTYKEGSLVDESSRTTSSSSSSYSLREIVLEREPIPVIDLSDDESVEGPEMAPVAPGTGLRISIEEDPCEHTGGGHWTADYGVERGDFSSRCPVLYSSPSTSTGNDEGRYARGGARSGARDIRGPREIMELIDEQDWLRRFFAQFLGITRDSVDRARVELVSRPGCSDSQCPQAE</sequence>
<evidence type="ECO:0000313" key="1">
    <source>
        <dbReference type="EMBL" id="KAI5653295.1"/>
    </source>
</evidence>